<proteinExistence type="predicted"/>
<dbReference type="RefSeq" id="WP_255388716.1">
    <property type="nucleotide sequence ID" value="NZ_CP101508.1"/>
</dbReference>
<sequence length="382" mass="41820">MTGQTLRDLLPAGSARNKIEFLADELQYGLELLGQLEKAQITNYVKNPAFLDSASNKAQQTNFTGPYVPGSLLGSPHQNTGTFADGWHFEQDGNRLDPNIESSFSAHRNLDFPLFFTGVPFKASDIWVSVKNCKGTVYQGLNLPRKETYYKARCFFAAEPGMTVTLGFRYVDSSSVGAIRSETSLVTSEERYEAPPSTSYNVVVMESQALKLSRARNDPEMVCLEVQSPSGEMAHLMLLGMQVIEVDKDGQPVENGIISMDSDGYGHLRFHDSIEFACSETSVTGNEFTFKAENPGLSLYCPHGVHQHVTCANLSFWGGVNALSGGSYSSGQLDDGITITGINGDALTIELSQVNADLVRNCGGMYVYLRYNQTPMTRGIYA</sequence>
<evidence type="ECO:0000313" key="2">
    <source>
        <dbReference type="Proteomes" id="UP001057998"/>
    </source>
</evidence>
<dbReference type="EMBL" id="CP101508">
    <property type="protein sequence ID" value="UTV27497.1"/>
    <property type="molecule type" value="Genomic_DNA"/>
</dbReference>
<evidence type="ECO:0000313" key="1">
    <source>
        <dbReference type="EMBL" id="UTV27497.1"/>
    </source>
</evidence>
<accession>A0ABY5GE80</accession>
<reference evidence="1" key="1">
    <citation type="submission" date="2022-07" db="EMBL/GenBank/DDBJ databases">
        <title>Genome sequencing of Photobacterium atrarenae GJH2-4.</title>
        <authorList>
            <person name="Park S.-J."/>
        </authorList>
    </citation>
    <scope>NUCLEOTIDE SEQUENCE</scope>
    <source>
        <strain evidence="1">GJH2-4</strain>
    </source>
</reference>
<protein>
    <submittedName>
        <fullName evidence="1">Uncharacterized protein</fullName>
    </submittedName>
</protein>
<dbReference type="Proteomes" id="UP001057998">
    <property type="component" value="Chromosome 1"/>
</dbReference>
<keyword evidence="2" id="KW-1185">Reference proteome</keyword>
<gene>
    <name evidence="1" type="ORF">NNL38_14470</name>
</gene>
<name>A0ABY5GE80_9GAMM</name>
<organism evidence="1 2">
    <name type="scientific">Photobacterium atrarenae</name>
    <dbReference type="NCBI Taxonomy" id="865757"/>
    <lineage>
        <taxon>Bacteria</taxon>
        <taxon>Pseudomonadati</taxon>
        <taxon>Pseudomonadota</taxon>
        <taxon>Gammaproteobacteria</taxon>
        <taxon>Vibrionales</taxon>
        <taxon>Vibrionaceae</taxon>
        <taxon>Photobacterium</taxon>
    </lineage>
</organism>